<feature type="transmembrane region" description="Helical" evidence="1">
    <location>
        <begin position="33"/>
        <end position="51"/>
    </location>
</feature>
<keyword evidence="1" id="KW-0472">Membrane</keyword>
<name>A0A9X3NVV3_9ACTN</name>
<dbReference type="Pfam" id="PF02517">
    <property type="entry name" value="Rce1-like"/>
    <property type="match status" value="1"/>
</dbReference>
<dbReference type="GO" id="GO:0004175">
    <property type="term" value="F:endopeptidase activity"/>
    <property type="evidence" value="ECO:0007669"/>
    <property type="project" value="UniProtKB-ARBA"/>
</dbReference>
<dbReference type="GO" id="GO:0008237">
    <property type="term" value="F:metallopeptidase activity"/>
    <property type="evidence" value="ECO:0007669"/>
    <property type="project" value="UniProtKB-KW"/>
</dbReference>
<keyword evidence="3" id="KW-0645">Protease</keyword>
<feature type="transmembrane region" description="Helical" evidence="1">
    <location>
        <begin position="121"/>
        <end position="145"/>
    </location>
</feature>
<dbReference type="GO" id="GO:0080120">
    <property type="term" value="P:CAAX-box protein maturation"/>
    <property type="evidence" value="ECO:0007669"/>
    <property type="project" value="UniProtKB-ARBA"/>
</dbReference>
<dbReference type="InterPro" id="IPR003675">
    <property type="entry name" value="Rce1/LyrA-like_dom"/>
</dbReference>
<keyword evidence="3" id="KW-0482">Metalloprotease</keyword>
<gene>
    <name evidence="3" type="ORF">LG943_12890</name>
</gene>
<keyword evidence="4" id="KW-1185">Reference proteome</keyword>
<sequence>MTLLSPWWALWPTPPMPDTLAFEAVAPFAARAWTMHAVTSLLVLALAVVVARWTRVGLGGVGVAPGWTRDPEHRAHARRQWWAVFAWVLGSYCAATGILAISGAPLYPGQGEADPAAMGVVLLPISVSTAWIEEVITVALVMLLLRAARQPAAVAFLLVALAKIPYHLPQMGLPAVAVVVAALVCAWTYHRTGRITPVIAAHAAHNLLMVGVILASSGAVAAAH</sequence>
<organism evidence="3 4">
    <name type="scientific">Streptomonospora mangrovi</name>
    <dbReference type="NCBI Taxonomy" id="2883123"/>
    <lineage>
        <taxon>Bacteria</taxon>
        <taxon>Bacillati</taxon>
        <taxon>Actinomycetota</taxon>
        <taxon>Actinomycetes</taxon>
        <taxon>Streptosporangiales</taxon>
        <taxon>Nocardiopsidaceae</taxon>
        <taxon>Streptomonospora</taxon>
    </lineage>
</organism>
<keyword evidence="1" id="KW-1133">Transmembrane helix</keyword>
<feature type="transmembrane region" description="Helical" evidence="1">
    <location>
        <begin position="81"/>
        <end position="101"/>
    </location>
</feature>
<feature type="transmembrane region" description="Helical" evidence="1">
    <location>
        <begin position="203"/>
        <end position="223"/>
    </location>
</feature>
<comment type="caution">
    <text evidence="3">The sequence shown here is derived from an EMBL/GenBank/DDBJ whole genome shotgun (WGS) entry which is preliminary data.</text>
</comment>
<evidence type="ECO:0000259" key="2">
    <source>
        <dbReference type="Pfam" id="PF02517"/>
    </source>
</evidence>
<dbReference type="AlphaFoldDB" id="A0A9X3NVV3"/>
<evidence type="ECO:0000313" key="3">
    <source>
        <dbReference type="EMBL" id="MDA0565206.1"/>
    </source>
</evidence>
<feature type="domain" description="CAAX prenyl protease 2/Lysostaphin resistance protein A-like" evidence="2">
    <location>
        <begin position="120"/>
        <end position="208"/>
    </location>
</feature>
<dbReference type="Proteomes" id="UP001140076">
    <property type="component" value="Unassembled WGS sequence"/>
</dbReference>
<feature type="transmembrane region" description="Helical" evidence="1">
    <location>
        <begin position="174"/>
        <end position="191"/>
    </location>
</feature>
<accession>A0A9X3NVV3</accession>
<proteinExistence type="predicted"/>
<dbReference type="RefSeq" id="WP_270072479.1">
    <property type="nucleotide sequence ID" value="NZ_JAJAQC010000018.1"/>
</dbReference>
<reference evidence="3" key="1">
    <citation type="submission" date="2021-10" db="EMBL/GenBank/DDBJ databases">
        <title>Streptomonospora sp. nov., isolated from mangrove soil.</title>
        <authorList>
            <person name="Chen X."/>
            <person name="Ge X."/>
            <person name="Liu W."/>
        </authorList>
    </citation>
    <scope>NUCLEOTIDE SEQUENCE</scope>
    <source>
        <strain evidence="3">S1-112</strain>
    </source>
</reference>
<keyword evidence="1" id="KW-0812">Transmembrane</keyword>
<dbReference type="EMBL" id="JAJAQC010000018">
    <property type="protein sequence ID" value="MDA0565206.1"/>
    <property type="molecule type" value="Genomic_DNA"/>
</dbReference>
<evidence type="ECO:0000256" key="1">
    <source>
        <dbReference type="SAM" id="Phobius"/>
    </source>
</evidence>
<keyword evidence="3" id="KW-0378">Hydrolase</keyword>
<protein>
    <submittedName>
        <fullName evidence="3">CPBP family intramembrane metalloprotease</fullName>
    </submittedName>
</protein>
<evidence type="ECO:0000313" key="4">
    <source>
        <dbReference type="Proteomes" id="UP001140076"/>
    </source>
</evidence>